<dbReference type="AlphaFoldDB" id="A0A4D6ND59"/>
<proteinExistence type="predicted"/>
<dbReference type="EMBL" id="CP039354">
    <property type="protein sequence ID" value="QCE10842.1"/>
    <property type="molecule type" value="Genomic_DNA"/>
</dbReference>
<keyword evidence="2" id="KW-1185">Reference proteome</keyword>
<evidence type="ECO:0000313" key="1">
    <source>
        <dbReference type="EMBL" id="QCE10842.1"/>
    </source>
</evidence>
<sequence>MVVSGIFGCVIDGLAMKPFPHTTFNDELTYIEATLPPTLCFRKPLTQPLEQILCMLYLSGGLTGPRPIPLFGTSFGRTGVYTPFWRRVFGEPRPKTWL</sequence>
<evidence type="ECO:0000313" key="2">
    <source>
        <dbReference type="Proteomes" id="UP000501690"/>
    </source>
</evidence>
<name>A0A4D6ND59_VIGUN</name>
<dbReference type="Proteomes" id="UP000501690">
    <property type="component" value="Linkage Group LG10"/>
</dbReference>
<protein>
    <submittedName>
        <fullName evidence="1">Uncharacterized protein</fullName>
    </submittedName>
</protein>
<accession>A0A4D6ND59</accession>
<organism evidence="1 2">
    <name type="scientific">Vigna unguiculata</name>
    <name type="common">Cowpea</name>
    <dbReference type="NCBI Taxonomy" id="3917"/>
    <lineage>
        <taxon>Eukaryota</taxon>
        <taxon>Viridiplantae</taxon>
        <taxon>Streptophyta</taxon>
        <taxon>Embryophyta</taxon>
        <taxon>Tracheophyta</taxon>
        <taxon>Spermatophyta</taxon>
        <taxon>Magnoliopsida</taxon>
        <taxon>eudicotyledons</taxon>
        <taxon>Gunneridae</taxon>
        <taxon>Pentapetalae</taxon>
        <taxon>rosids</taxon>
        <taxon>fabids</taxon>
        <taxon>Fabales</taxon>
        <taxon>Fabaceae</taxon>
        <taxon>Papilionoideae</taxon>
        <taxon>50 kb inversion clade</taxon>
        <taxon>NPAAA clade</taxon>
        <taxon>indigoferoid/millettioid clade</taxon>
        <taxon>Phaseoleae</taxon>
        <taxon>Vigna</taxon>
    </lineage>
</organism>
<reference evidence="1 2" key="1">
    <citation type="submission" date="2019-04" db="EMBL/GenBank/DDBJ databases">
        <title>An improved genome assembly and genetic linkage map for asparagus bean, Vigna unguiculata ssp. sesquipedialis.</title>
        <authorList>
            <person name="Xia Q."/>
            <person name="Zhang R."/>
            <person name="Dong Y."/>
        </authorList>
    </citation>
    <scope>NUCLEOTIDE SEQUENCE [LARGE SCALE GENOMIC DNA]</scope>
    <source>
        <tissue evidence="1">Leaf</tissue>
    </source>
</reference>
<gene>
    <name evidence="1" type="ORF">DEO72_LG10g2074</name>
</gene>